<dbReference type="Proteomes" id="UP000245647">
    <property type="component" value="Unassembled WGS sequence"/>
</dbReference>
<evidence type="ECO:0000313" key="2">
    <source>
        <dbReference type="Proteomes" id="UP000245647"/>
    </source>
</evidence>
<reference evidence="1 2" key="1">
    <citation type="submission" date="2018-04" db="EMBL/GenBank/DDBJ databases">
        <title>Pedobacter chongqingensis sp. nov., isolated from a rottenly hemp rope.</title>
        <authorList>
            <person name="Cai Y."/>
        </authorList>
    </citation>
    <scope>NUCLEOTIDE SEQUENCE [LARGE SCALE GENOMIC DNA]</scope>
    <source>
        <strain evidence="1 2">FJ4-8</strain>
    </source>
</reference>
<dbReference type="AlphaFoldDB" id="A0A2U2PK22"/>
<gene>
    <name evidence="1" type="ORF">DDR33_06620</name>
</gene>
<dbReference type="PROSITE" id="PS51257">
    <property type="entry name" value="PROKAR_LIPOPROTEIN"/>
    <property type="match status" value="1"/>
</dbReference>
<organism evidence="1 2">
    <name type="scientific">Pararcticibacter amylolyticus</name>
    <dbReference type="NCBI Taxonomy" id="2173175"/>
    <lineage>
        <taxon>Bacteria</taxon>
        <taxon>Pseudomonadati</taxon>
        <taxon>Bacteroidota</taxon>
        <taxon>Sphingobacteriia</taxon>
        <taxon>Sphingobacteriales</taxon>
        <taxon>Sphingobacteriaceae</taxon>
        <taxon>Pararcticibacter</taxon>
    </lineage>
</organism>
<dbReference type="EMBL" id="QEAS01000004">
    <property type="protein sequence ID" value="PWG81499.1"/>
    <property type="molecule type" value="Genomic_DNA"/>
</dbReference>
<comment type="caution">
    <text evidence="1">The sequence shown here is derived from an EMBL/GenBank/DDBJ whole genome shotgun (WGS) entry which is preliminary data.</text>
</comment>
<evidence type="ECO:0000313" key="1">
    <source>
        <dbReference type="EMBL" id="PWG81499.1"/>
    </source>
</evidence>
<protein>
    <recommendedName>
        <fullName evidence="3">DUF4382 domain-containing protein</fullName>
    </recommendedName>
</protein>
<accession>A0A2U2PK22</accession>
<sequence length="254" mass="27464">MKSSLKKCMAGMLLITLGIISCKKDSTLEKEDAAVKTNQGFGSISYYAKVGRPGIRAASVSSDTIAGPDSLSLTVNVKWSFATVYVEKIAFRGKSNNLLDTTIIVGKKLDIFNANALAGVIKLPSGAYKDVNVKMFLRKSPKSDFAFEFKGTFTNSTGGTDSVVVGSSYPFEANLTVSDVAIDPSVGYNAVFSFDLNKVLTGITTKELETANSYIRPGNKKVYSIWKGGSQEVPYYDQVIQNWQNVAGVTLVRE</sequence>
<name>A0A2U2PK22_9SPHI</name>
<proteinExistence type="predicted"/>
<evidence type="ECO:0008006" key="3">
    <source>
        <dbReference type="Google" id="ProtNLM"/>
    </source>
</evidence>
<dbReference type="OrthoDB" id="763672at2"/>
<keyword evidence="2" id="KW-1185">Reference proteome</keyword>